<dbReference type="EMBL" id="JAAAIM010000094">
    <property type="protein sequence ID" value="KAG0295158.1"/>
    <property type="molecule type" value="Genomic_DNA"/>
</dbReference>
<comment type="caution">
    <text evidence="1">The sequence shown here is derived from an EMBL/GenBank/DDBJ whole genome shotgun (WGS) entry which is preliminary data.</text>
</comment>
<evidence type="ECO:0000313" key="1">
    <source>
        <dbReference type="EMBL" id="KAG0295158.1"/>
    </source>
</evidence>
<reference evidence="1 2" key="1">
    <citation type="journal article" date="2020" name="Fungal Divers.">
        <title>Resolving the Mortierellaceae phylogeny through synthesis of multi-gene phylogenetics and phylogenomics.</title>
        <authorList>
            <person name="Vandepol N."/>
            <person name="Liber J."/>
            <person name="Desiro A."/>
            <person name="Na H."/>
            <person name="Kennedy M."/>
            <person name="Barry K."/>
            <person name="Grigoriev I.V."/>
            <person name="Miller A.N."/>
            <person name="O'Donnell K."/>
            <person name="Stajich J.E."/>
            <person name="Bonito G."/>
        </authorList>
    </citation>
    <scope>NUCLEOTIDE SEQUENCE [LARGE SCALE GENOMIC DNA]</scope>
    <source>
        <strain evidence="1 2">AD045</strain>
    </source>
</reference>
<sequence>MDSAPALTTVLVGTITSQTPFASATYVIAEPTITNVDPMPNFVHVVYRLFFFGILSMESTRYIELSAK</sequence>
<evidence type="ECO:0000313" key="2">
    <source>
        <dbReference type="Proteomes" id="UP001194696"/>
    </source>
</evidence>
<keyword evidence="2" id="KW-1185">Reference proteome</keyword>
<organism evidence="1 2">
    <name type="scientific">Linnemannia gamsii</name>
    <dbReference type="NCBI Taxonomy" id="64522"/>
    <lineage>
        <taxon>Eukaryota</taxon>
        <taxon>Fungi</taxon>
        <taxon>Fungi incertae sedis</taxon>
        <taxon>Mucoromycota</taxon>
        <taxon>Mortierellomycotina</taxon>
        <taxon>Mortierellomycetes</taxon>
        <taxon>Mortierellales</taxon>
        <taxon>Mortierellaceae</taxon>
        <taxon>Linnemannia</taxon>
    </lineage>
</organism>
<accession>A0ABQ7KBV3</accession>
<gene>
    <name evidence="1" type="ORF">BGZ96_012446</name>
</gene>
<protein>
    <submittedName>
        <fullName evidence="1">Uncharacterized protein</fullName>
    </submittedName>
</protein>
<dbReference type="Proteomes" id="UP001194696">
    <property type="component" value="Unassembled WGS sequence"/>
</dbReference>
<name>A0ABQ7KBV3_9FUNG</name>
<proteinExistence type="predicted"/>